<sequence length="455" mass="48885">MRSLLRSARGGSGERGAGSLEYVGLAVVVSVIIAGLVAVPWMPRVTTGIQGVICSILSHMPGGSSCAEGDDVAMTDEDFVPECTIGRNTVSRDSSIIIGPGNGGSGVTLITEQIVGPDGDESYAVTVTDDYHAGAEAGKKVGEGDYEAGGTIGVDLRYGNGDTWYFDNEADYLEFKEKAEEYFGSNWNYVPGSQLFRDLPDDVPRPRVSHHQVDLELSAEGSAKVKPPTIGGDEEGEGGVQLPGDWMPSGSAGIEVGGSVRITTDRGENMDDPSDDRTQYTVGFEVSGEADISGGGENAGVNGGYRGNYTVETDADGNVTKLIFETTHNFDAGVGDDANQKNQTVTRTELDITSDEDRRIVEEWMQDPMQQFPNSETAMNPSEHPHDPQRNFENLLYEQGIVSRSEYEGEFGSDGSNWIIYEESSEWLDESLDQAEHLEPPDGSGGSREFVPTDC</sequence>
<keyword evidence="2" id="KW-0812">Transmembrane</keyword>
<evidence type="ECO:0000256" key="2">
    <source>
        <dbReference type="SAM" id="Phobius"/>
    </source>
</evidence>
<reference evidence="3" key="2">
    <citation type="submission" date="2020-09" db="EMBL/GenBank/DDBJ databases">
        <authorList>
            <person name="Sun Q."/>
            <person name="Zhou Y."/>
        </authorList>
    </citation>
    <scope>NUCLEOTIDE SEQUENCE</scope>
    <source>
        <strain evidence="3">CGMCC 1.12785</strain>
    </source>
</reference>
<gene>
    <name evidence="3" type="ORF">GCM10011333_15620</name>
</gene>
<organism evidence="3 4">
    <name type="scientific">Sediminivirga luteola</name>
    <dbReference type="NCBI Taxonomy" id="1774748"/>
    <lineage>
        <taxon>Bacteria</taxon>
        <taxon>Bacillati</taxon>
        <taxon>Actinomycetota</taxon>
        <taxon>Actinomycetes</taxon>
        <taxon>Micrococcales</taxon>
        <taxon>Brevibacteriaceae</taxon>
        <taxon>Sediminivirga</taxon>
    </lineage>
</organism>
<keyword evidence="2" id="KW-0472">Membrane</keyword>
<dbReference type="AlphaFoldDB" id="A0A8J2TXW6"/>
<reference evidence="3" key="1">
    <citation type="journal article" date="2014" name="Int. J. Syst. Evol. Microbiol.">
        <title>Complete genome sequence of Corynebacterium casei LMG S-19264T (=DSM 44701T), isolated from a smear-ripened cheese.</title>
        <authorList>
            <consortium name="US DOE Joint Genome Institute (JGI-PGF)"/>
            <person name="Walter F."/>
            <person name="Albersmeier A."/>
            <person name="Kalinowski J."/>
            <person name="Ruckert C."/>
        </authorList>
    </citation>
    <scope>NUCLEOTIDE SEQUENCE</scope>
    <source>
        <strain evidence="3">CGMCC 1.12785</strain>
    </source>
</reference>
<keyword evidence="2" id="KW-1133">Transmembrane helix</keyword>
<evidence type="ECO:0000313" key="3">
    <source>
        <dbReference type="EMBL" id="GGA13497.1"/>
    </source>
</evidence>
<keyword evidence="4" id="KW-1185">Reference proteome</keyword>
<evidence type="ECO:0000313" key="4">
    <source>
        <dbReference type="Proteomes" id="UP000616114"/>
    </source>
</evidence>
<feature type="transmembrane region" description="Helical" evidence="2">
    <location>
        <begin position="20"/>
        <end position="42"/>
    </location>
</feature>
<accession>A0A8J2TXW6</accession>
<dbReference type="Proteomes" id="UP000616114">
    <property type="component" value="Unassembled WGS sequence"/>
</dbReference>
<proteinExistence type="predicted"/>
<feature type="region of interest" description="Disordered" evidence="1">
    <location>
        <begin position="430"/>
        <end position="455"/>
    </location>
</feature>
<protein>
    <submittedName>
        <fullName evidence="3">Uncharacterized protein</fullName>
    </submittedName>
</protein>
<dbReference type="EMBL" id="BMFY01000005">
    <property type="protein sequence ID" value="GGA13497.1"/>
    <property type="molecule type" value="Genomic_DNA"/>
</dbReference>
<name>A0A8J2TXW6_9MICO</name>
<comment type="caution">
    <text evidence="3">The sequence shown here is derived from an EMBL/GenBank/DDBJ whole genome shotgun (WGS) entry which is preliminary data.</text>
</comment>
<evidence type="ECO:0000256" key="1">
    <source>
        <dbReference type="SAM" id="MobiDB-lite"/>
    </source>
</evidence>